<protein>
    <submittedName>
        <fullName evidence="2">Uncharacterized protein</fullName>
    </submittedName>
</protein>
<organism evidence="2 3">
    <name type="scientific">Zizania palustris</name>
    <name type="common">Northern wild rice</name>
    <dbReference type="NCBI Taxonomy" id="103762"/>
    <lineage>
        <taxon>Eukaryota</taxon>
        <taxon>Viridiplantae</taxon>
        <taxon>Streptophyta</taxon>
        <taxon>Embryophyta</taxon>
        <taxon>Tracheophyta</taxon>
        <taxon>Spermatophyta</taxon>
        <taxon>Magnoliopsida</taxon>
        <taxon>Liliopsida</taxon>
        <taxon>Poales</taxon>
        <taxon>Poaceae</taxon>
        <taxon>BOP clade</taxon>
        <taxon>Oryzoideae</taxon>
        <taxon>Oryzeae</taxon>
        <taxon>Zizaniinae</taxon>
        <taxon>Zizania</taxon>
    </lineage>
</organism>
<proteinExistence type="predicted"/>
<name>A0A8J6BUW9_ZIZPA</name>
<feature type="region of interest" description="Disordered" evidence="1">
    <location>
        <begin position="66"/>
        <end position="110"/>
    </location>
</feature>
<gene>
    <name evidence="2" type="ORF">GUJ93_ZPchr0013g37644</name>
</gene>
<reference evidence="2" key="2">
    <citation type="submission" date="2021-02" db="EMBL/GenBank/DDBJ databases">
        <authorList>
            <person name="Kimball J.A."/>
            <person name="Haas M.W."/>
            <person name="Macchietto M."/>
            <person name="Kono T."/>
            <person name="Duquette J."/>
            <person name="Shao M."/>
        </authorList>
    </citation>
    <scope>NUCLEOTIDE SEQUENCE</scope>
    <source>
        <tissue evidence="2">Fresh leaf tissue</tissue>
    </source>
</reference>
<reference evidence="2" key="1">
    <citation type="journal article" date="2021" name="bioRxiv">
        <title>Whole Genome Assembly and Annotation of Northern Wild Rice, Zizania palustris L., Supports a Whole Genome Duplication in the Zizania Genus.</title>
        <authorList>
            <person name="Haas M."/>
            <person name="Kono T."/>
            <person name="Macchietto M."/>
            <person name="Millas R."/>
            <person name="McGilp L."/>
            <person name="Shao M."/>
            <person name="Duquette J."/>
            <person name="Hirsch C.N."/>
            <person name="Kimball J."/>
        </authorList>
    </citation>
    <scope>NUCLEOTIDE SEQUENCE</scope>
    <source>
        <tissue evidence="2">Fresh leaf tissue</tissue>
    </source>
</reference>
<sequence length="110" mass="12671">MVRLPLSPLPSYTAASPAQVRNLFSGLIPTNPCFGYRRCVPVMGLRWRRPFASPEAHSAPLSAALRTFQDPDSIQRQMRRQMSGGTRRERRRRPGRLVDDHLHRPRGRRL</sequence>
<evidence type="ECO:0000313" key="2">
    <source>
        <dbReference type="EMBL" id="KAG8097122.1"/>
    </source>
</evidence>
<comment type="caution">
    <text evidence="2">The sequence shown here is derived from an EMBL/GenBank/DDBJ whole genome shotgun (WGS) entry which is preliminary data.</text>
</comment>
<evidence type="ECO:0000256" key="1">
    <source>
        <dbReference type="SAM" id="MobiDB-lite"/>
    </source>
</evidence>
<accession>A0A8J6BUW9</accession>
<dbReference type="AlphaFoldDB" id="A0A8J6BUW9"/>
<evidence type="ECO:0000313" key="3">
    <source>
        <dbReference type="Proteomes" id="UP000729402"/>
    </source>
</evidence>
<dbReference type="Proteomes" id="UP000729402">
    <property type="component" value="Unassembled WGS sequence"/>
</dbReference>
<keyword evidence="3" id="KW-1185">Reference proteome</keyword>
<dbReference type="EMBL" id="JAAALK010000079">
    <property type="protein sequence ID" value="KAG8097122.1"/>
    <property type="molecule type" value="Genomic_DNA"/>
</dbReference>